<keyword evidence="6 8" id="KW-0100">Branched-chain amino acid biosynthesis</keyword>
<comment type="caution">
    <text evidence="10">The sequence shown here is derived from an EMBL/GenBank/DDBJ whole genome shotgun (WGS) entry which is preliminary data.</text>
</comment>
<dbReference type="CDD" id="cd04878">
    <property type="entry name" value="ACT_AHAS"/>
    <property type="match status" value="1"/>
</dbReference>
<evidence type="ECO:0000256" key="2">
    <source>
        <dbReference type="ARBA" id="ARBA00005025"/>
    </source>
</evidence>
<comment type="subunit">
    <text evidence="4 8">Dimer of large and small chains.</text>
</comment>
<dbReference type="Gene3D" id="3.30.70.1150">
    <property type="entry name" value="ACT-like. Chain A, domain 2"/>
    <property type="match status" value="1"/>
</dbReference>
<organism evidence="10 11">
    <name type="scientific">Kocuria rhizophila</name>
    <dbReference type="NCBI Taxonomy" id="72000"/>
    <lineage>
        <taxon>Bacteria</taxon>
        <taxon>Bacillati</taxon>
        <taxon>Actinomycetota</taxon>
        <taxon>Actinomycetes</taxon>
        <taxon>Micrococcales</taxon>
        <taxon>Micrococcaceae</taxon>
        <taxon>Kocuria</taxon>
    </lineage>
</organism>
<evidence type="ECO:0000313" key="11">
    <source>
        <dbReference type="Proteomes" id="UP000298017"/>
    </source>
</evidence>
<name>A0AAX2SDW6_KOCRH</name>
<dbReference type="GO" id="GO:0003984">
    <property type="term" value="F:acetolactate synthase activity"/>
    <property type="evidence" value="ECO:0007669"/>
    <property type="project" value="UniProtKB-UniRule"/>
</dbReference>
<comment type="catalytic activity">
    <reaction evidence="7 8">
        <text>2 pyruvate + H(+) = (2S)-2-acetolactate + CO2</text>
        <dbReference type="Rhea" id="RHEA:25249"/>
        <dbReference type="ChEBI" id="CHEBI:15361"/>
        <dbReference type="ChEBI" id="CHEBI:15378"/>
        <dbReference type="ChEBI" id="CHEBI:16526"/>
        <dbReference type="ChEBI" id="CHEBI:58476"/>
        <dbReference type="EC" id="2.2.1.6"/>
    </reaction>
</comment>
<protein>
    <recommendedName>
        <fullName evidence="8">Acetolactate synthase small subunit</fullName>
        <shortName evidence="8">AHAS</shortName>
        <shortName evidence="8">ALS</shortName>
        <ecNumber evidence="8">2.2.1.6</ecNumber>
    </recommendedName>
    <alternativeName>
        <fullName evidence="8">Acetohydroxy-acid synthase small subunit</fullName>
    </alternativeName>
</protein>
<dbReference type="InterPro" id="IPR004789">
    <property type="entry name" value="Acetalactate_synth_ssu"/>
</dbReference>
<dbReference type="PANTHER" id="PTHR30239">
    <property type="entry name" value="ACETOLACTATE SYNTHASE SMALL SUBUNIT"/>
    <property type="match status" value="1"/>
</dbReference>
<keyword evidence="8 10" id="KW-0808">Transferase</keyword>
<dbReference type="Proteomes" id="UP000298017">
    <property type="component" value="Unassembled WGS sequence"/>
</dbReference>
<dbReference type="NCBIfam" id="NF008864">
    <property type="entry name" value="PRK11895.1"/>
    <property type="match status" value="1"/>
</dbReference>
<comment type="similarity">
    <text evidence="3 8">Belongs to the acetolactate synthase small subunit family.</text>
</comment>
<dbReference type="FunFam" id="3.30.70.1150:FF:000001">
    <property type="entry name" value="Acetolactate synthase small subunit"/>
    <property type="match status" value="1"/>
</dbReference>
<dbReference type="PANTHER" id="PTHR30239:SF0">
    <property type="entry name" value="ACETOLACTATE SYNTHASE SMALL SUBUNIT 1, CHLOROPLASTIC"/>
    <property type="match status" value="1"/>
</dbReference>
<dbReference type="NCBIfam" id="TIGR00119">
    <property type="entry name" value="acolac_sm"/>
    <property type="match status" value="1"/>
</dbReference>
<evidence type="ECO:0000256" key="7">
    <source>
        <dbReference type="ARBA" id="ARBA00048670"/>
    </source>
</evidence>
<reference evidence="10 11" key="1">
    <citation type="submission" date="2019-03" db="EMBL/GenBank/DDBJ databases">
        <title>Genome Sequencing and Assembly of Various Microbes Isolated from Alder Root Nodule.</title>
        <authorList>
            <person name="Swanson E."/>
            <person name="Sevigny J.L."/>
            <person name="Pesce C."/>
            <person name="Davis I."/>
            <person name="Kleiner V."/>
            <person name="Tisa L."/>
        </authorList>
    </citation>
    <scope>NUCLEOTIDE SEQUENCE [LARGE SCALE GENOMIC DNA]</scope>
    <source>
        <strain evidence="10 11">4R-31</strain>
    </source>
</reference>
<comment type="pathway">
    <text evidence="1 8">Amino-acid biosynthesis; L-isoleucine biosynthesis; L-isoleucine from 2-oxobutanoate: step 1/4.</text>
</comment>
<dbReference type="AlphaFoldDB" id="A0AAX2SDW6"/>
<sequence length="169" mass="18308">MSRHTLSVLVEDKPGVLTRVAGLFARRAFNIHSLAVGPTELSGISRITVVVDADGELLEQVTKQLNKLVNVIKIVELTPESSVQRDHIMVKVRADAATRLQVTQAADLFRATIVDVSTESVVIESTGSRDKIHALLDVLGPFGIREIVRAGTVALGRGPKSMSDRALRH</sequence>
<dbReference type="Pfam" id="PF22629">
    <property type="entry name" value="ACT_AHAS_ss"/>
    <property type="match status" value="1"/>
</dbReference>
<dbReference type="Pfam" id="PF10369">
    <property type="entry name" value="ALS_ss_C"/>
    <property type="match status" value="1"/>
</dbReference>
<comment type="function">
    <text evidence="8">Catalyzes the conversion of 2 pyruvate molecules into acetolactate in the first common step of the biosynthetic pathway of the branched-amino acids such as leucine, isoleucine, and valine.</text>
</comment>
<dbReference type="SUPFAM" id="SSF55021">
    <property type="entry name" value="ACT-like"/>
    <property type="match status" value="2"/>
</dbReference>
<dbReference type="InterPro" id="IPR045865">
    <property type="entry name" value="ACT-like_dom_sf"/>
</dbReference>
<dbReference type="InterPro" id="IPR054480">
    <property type="entry name" value="AHAS_small-like_ACT"/>
</dbReference>
<dbReference type="InterPro" id="IPR027271">
    <property type="entry name" value="Acetolactate_synth/TF_NikR_C"/>
</dbReference>
<evidence type="ECO:0000256" key="1">
    <source>
        <dbReference type="ARBA" id="ARBA00004974"/>
    </source>
</evidence>
<dbReference type="GO" id="GO:0009099">
    <property type="term" value="P:L-valine biosynthetic process"/>
    <property type="evidence" value="ECO:0007669"/>
    <property type="project" value="UniProtKB-UniRule"/>
</dbReference>
<dbReference type="GO" id="GO:1990610">
    <property type="term" value="F:acetolactate synthase regulator activity"/>
    <property type="evidence" value="ECO:0007669"/>
    <property type="project" value="UniProtKB-UniRule"/>
</dbReference>
<dbReference type="EMBL" id="SPNK01000001">
    <property type="protein sequence ID" value="TFI03331.1"/>
    <property type="molecule type" value="Genomic_DNA"/>
</dbReference>
<dbReference type="InterPro" id="IPR002912">
    <property type="entry name" value="ACT_dom"/>
</dbReference>
<dbReference type="GO" id="GO:0005829">
    <property type="term" value="C:cytosol"/>
    <property type="evidence" value="ECO:0007669"/>
    <property type="project" value="TreeGrafter"/>
</dbReference>
<accession>A0AAX2SDW6</accession>
<evidence type="ECO:0000256" key="8">
    <source>
        <dbReference type="RuleBase" id="RU368092"/>
    </source>
</evidence>
<evidence type="ECO:0000256" key="5">
    <source>
        <dbReference type="ARBA" id="ARBA00022605"/>
    </source>
</evidence>
<dbReference type="InterPro" id="IPR019455">
    <property type="entry name" value="Acetolactate_synth_ssu_C"/>
</dbReference>
<evidence type="ECO:0000313" key="10">
    <source>
        <dbReference type="EMBL" id="TFI03331.1"/>
    </source>
</evidence>
<evidence type="ECO:0000256" key="3">
    <source>
        <dbReference type="ARBA" id="ARBA00006341"/>
    </source>
</evidence>
<dbReference type="InterPro" id="IPR039557">
    <property type="entry name" value="AHAS_ACT"/>
</dbReference>
<feature type="domain" description="ACT" evidence="9">
    <location>
        <begin position="5"/>
        <end position="79"/>
    </location>
</feature>
<dbReference type="GO" id="GO:0009097">
    <property type="term" value="P:isoleucine biosynthetic process"/>
    <property type="evidence" value="ECO:0007669"/>
    <property type="project" value="UniProtKB-UniRule"/>
</dbReference>
<dbReference type="EC" id="2.2.1.6" evidence="8"/>
<dbReference type="PROSITE" id="PS51671">
    <property type="entry name" value="ACT"/>
    <property type="match status" value="1"/>
</dbReference>
<evidence type="ECO:0000256" key="4">
    <source>
        <dbReference type="ARBA" id="ARBA00011744"/>
    </source>
</evidence>
<keyword evidence="11" id="KW-1185">Reference proteome</keyword>
<gene>
    <name evidence="10" type="primary">ilvN</name>
    <name evidence="10" type="ORF">E4P33_02185</name>
</gene>
<dbReference type="FunFam" id="3.30.70.260:FF:000001">
    <property type="entry name" value="Acetolactate synthase, small subunit"/>
    <property type="match status" value="1"/>
</dbReference>
<evidence type="ECO:0000259" key="9">
    <source>
        <dbReference type="PROSITE" id="PS51671"/>
    </source>
</evidence>
<dbReference type="RefSeq" id="WP_135009964.1">
    <property type="nucleotide sequence ID" value="NZ_CAJFZU010000001.1"/>
</dbReference>
<comment type="pathway">
    <text evidence="2 8">Amino-acid biosynthesis; L-valine biosynthesis; L-valine from pyruvate: step 1/4.</text>
</comment>
<evidence type="ECO:0000256" key="6">
    <source>
        <dbReference type="ARBA" id="ARBA00023304"/>
    </source>
</evidence>
<dbReference type="Gene3D" id="3.30.70.260">
    <property type="match status" value="1"/>
</dbReference>
<proteinExistence type="inferred from homology"/>
<keyword evidence="5 8" id="KW-0028">Amino-acid biosynthesis</keyword>